<feature type="transmembrane region" description="Helical" evidence="1">
    <location>
        <begin position="51"/>
        <end position="72"/>
    </location>
</feature>
<dbReference type="GeneID" id="114431859"/>
<feature type="transmembrane region" description="Helical" evidence="1">
    <location>
        <begin position="183"/>
        <end position="212"/>
    </location>
</feature>
<keyword evidence="2" id="KW-1185">Reference proteome</keyword>
<gene>
    <name evidence="3" type="primary">LOC114431859</name>
</gene>
<proteinExistence type="predicted"/>
<feature type="transmembrane region" description="Helical" evidence="1">
    <location>
        <begin position="18"/>
        <end position="44"/>
    </location>
</feature>
<dbReference type="RefSeq" id="XP_028255323.1">
    <property type="nucleotide sequence ID" value="XM_028399522.1"/>
</dbReference>
<sequence length="224" mass="24999">MAGNFTGNCLCNLFGASIFLAGCTILLVTAFPVVQIIIGAIYMYECPVAPVIPVYVMVSGIWALLIMALFALPKLLCQAAPGHTVWPGWIVILVLFFFMWLLYGSYQIYSIYPPNYEKNTTSSSALTTPAQEKQSLPNLNHTWMIRNNWKIQTMALNNTDTSHLNIPHASLVMAAEPYCHRGVYMLAFWTTTLVYVFAGNALVMIICLYGAMECTHKCVEYLTT</sequence>
<evidence type="ECO:0000313" key="2">
    <source>
        <dbReference type="Proteomes" id="UP000515145"/>
    </source>
</evidence>
<dbReference type="PANTHER" id="PTHR33444:SF7">
    <property type="entry name" value="TRANSMEMBRANE PROTEIN 272"/>
    <property type="match status" value="1"/>
</dbReference>
<evidence type="ECO:0000256" key="1">
    <source>
        <dbReference type="SAM" id="Phobius"/>
    </source>
</evidence>
<organism evidence="2 3">
    <name type="scientific">Parambassis ranga</name>
    <name type="common">Indian glassy fish</name>
    <dbReference type="NCBI Taxonomy" id="210632"/>
    <lineage>
        <taxon>Eukaryota</taxon>
        <taxon>Metazoa</taxon>
        <taxon>Chordata</taxon>
        <taxon>Craniata</taxon>
        <taxon>Vertebrata</taxon>
        <taxon>Euteleostomi</taxon>
        <taxon>Actinopterygii</taxon>
        <taxon>Neopterygii</taxon>
        <taxon>Teleostei</taxon>
        <taxon>Neoteleostei</taxon>
        <taxon>Acanthomorphata</taxon>
        <taxon>Ovalentaria</taxon>
        <taxon>Ambassidae</taxon>
        <taxon>Parambassis</taxon>
    </lineage>
</organism>
<reference evidence="3" key="1">
    <citation type="submission" date="2025-08" db="UniProtKB">
        <authorList>
            <consortium name="RefSeq"/>
        </authorList>
    </citation>
    <scope>IDENTIFICATION</scope>
</reference>
<protein>
    <submittedName>
        <fullName evidence="3">Uncharacterized protein LOC114431859</fullName>
    </submittedName>
</protein>
<feature type="transmembrane region" description="Helical" evidence="1">
    <location>
        <begin position="84"/>
        <end position="103"/>
    </location>
</feature>
<dbReference type="PANTHER" id="PTHR33444">
    <property type="entry name" value="SI:DKEY-19B23.12-RELATED"/>
    <property type="match status" value="1"/>
</dbReference>
<keyword evidence="1" id="KW-0812">Transmembrane</keyword>
<keyword evidence="1" id="KW-1133">Transmembrane helix</keyword>
<dbReference type="OrthoDB" id="6157510at2759"/>
<dbReference type="InterPro" id="IPR040350">
    <property type="entry name" value="TMEM272"/>
</dbReference>
<name>A0A6P7HNC4_9TELE</name>
<keyword evidence="1" id="KW-0472">Membrane</keyword>
<evidence type="ECO:0000313" key="3">
    <source>
        <dbReference type="RefSeq" id="XP_028255323.1"/>
    </source>
</evidence>
<dbReference type="Proteomes" id="UP000515145">
    <property type="component" value="Chromosome 2"/>
</dbReference>
<accession>A0A6P7HNC4</accession>
<dbReference type="AlphaFoldDB" id="A0A6P7HNC4"/>
<dbReference type="InParanoid" id="A0A6P7HNC4"/>